<reference evidence="19 20" key="1">
    <citation type="submission" date="2019-04" db="EMBL/GenBank/DDBJ databases">
        <title>Draft genome sequences of Streptomyces avermitilis ATCC 31267.</title>
        <authorList>
            <person name="Komaki H."/>
            <person name="Tamura T."/>
            <person name="Hosoyama A."/>
        </authorList>
    </citation>
    <scope>NUCLEOTIDE SEQUENCE [LARGE SCALE GENOMIC DNA]</scope>
    <source>
        <strain evidence="19 20">ATCC 31267</strain>
    </source>
</reference>
<dbReference type="EC" id="3.6.1.26" evidence="6"/>
<protein>
    <recommendedName>
        <fullName evidence="6">CDP-diacylglycerol diphosphatase</fullName>
        <ecNumber evidence="6">3.6.1.26</ecNumber>
    </recommendedName>
    <alternativeName>
        <fullName evidence="16">CDP-diacylglycerol phosphatidylhydrolase</fullName>
    </alternativeName>
    <alternativeName>
        <fullName evidence="17">CDP-diglyceride hydrolase</fullName>
    </alternativeName>
</protein>
<proteinExistence type="inferred from homology"/>
<evidence type="ECO:0000256" key="17">
    <source>
        <dbReference type="ARBA" id="ARBA00032892"/>
    </source>
</evidence>
<comment type="pathway">
    <text evidence="3">Phospholipid metabolism; CDP-diacylglycerol degradation; phosphatidate from CDP-diacylglycerol: step 1/1.</text>
</comment>
<evidence type="ECO:0000256" key="11">
    <source>
        <dbReference type="ARBA" id="ARBA00022989"/>
    </source>
</evidence>
<evidence type="ECO:0000256" key="9">
    <source>
        <dbReference type="ARBA" id="ARBA00022692"/>
    </source>
</evidence>
<dbReference type="Pfam" id="PF02611">
    <property type="entry name" value="CDH"/>
    <property type="match status" value="1"/>
</dbReference>
<evidence type="ECO:0000256" key="8">
    <source>
        <dbReference type="ARBA" id="ARBA00022516"/>
    </source>
</evidence>
<sequence length="245" mass="27029">MSENHWENQPGTPPDVTPECGQESDGERLYLWRQIVHWRSGTGGSQCNPLIELDKQNHWSVMNGGATGASGWLLVPTDRKKGIECRDIWTHRDPNYWNAAWGYVRSPYGSPTTTGLGINSKDKRTQDQLHIHIATFQSDAKTYLDARSPSEIATTPGDWAKKLLTVPSDSKPGQVYRVLHVKDLATDNLFNLLQSNVVSSDQMGNQTMIVIPAKSGGFYVLNSDISLSQGAAFGTGTCNHLLKCS</sequence>
<evidence type="ECO:0000256" key="13">
    <source>
        <dbReference type="ARBA" id="ARBA00023136"/>
    </source>
</evidence>
<evidence type="ECO:0000313" key="20">
    <source>
        <dbReference type="Proteomes" id="UP000299211"/>
    </source>
</evidence>
<keyword evidence="12" id="KW-0443">Lipid metabolism</keyword>
<feature type="region of interest" description="Disordered" evidence="18">
    <location>
        <begin position="1"/>
        <end position="23"/>
    </location>
</feature>
<comment type="catalytic activity">
    <reaction evidence="1">
        <text>a CDP-1,2-diacyl-sn-glycerol + H2O = a 1,2-diacyl-sn-glycero-3-phosphate + CMP + 2 H(+)</text>
        <dbReference type="Rhea" id="RHEA:15221"/>
        <dbReference type="ChEBI" id="CHEBI:15377"/>
        <dbReference type="ChEBI" id="CHEBI:15378"/>
        <dbReference type="ChEBI" id="CHEBI:58332"/>
        <dbReference type="ChEBI" id="CHEBI:58608"/>
        <dbReference type="ChEBI" id="CHEBI:60377"/>
        <dbReference type="EC" id="3.6.1.26"/>
    </reaction>
</comment>
<evidence type="ECO:0000256" key="18">
    <source>
        <dbReference type="SAM" id="MobiDB-lite"/>
    </source>
</evidence>
<evidence type="ECO:0000256" key="5">
    <source>
        <dbReference type="ARBA" id="ARBA00006435"/>
    </source>
</evidence>
<evidence type="ECO:0000256" key="7">
    <source>
        <dbReference type="ARBA" id="ARBA00022475"/>
    </source>
</evidence>
<dbReference type="GeneID" id="41544722"/>
<dbReference type="SUPFAM" id="SSF54197">
    <property type="entry name" value="HIT-like"/>
    <property type="match status" value="1"/>
</dbReference>
<name>A0A4D4N5L0_STRAX</name>
<evidence type="ECO:0000256" key="6">
    <source>
        <dbReference type="ARBA" id="ARBA00012375"/>
    </source>
</evidence>
<keyword evidence="10" id="KW-0378">Hydrolase</keyword>
<evidence type="ECO:0000256" key="16">
    <source>
        <dbReference type="ARBA" id="ARBA00032888"/>
    </source>
</evidence>
<evidence type="ECO:0000256" key="14">
    <source>
        <dbReference type="ARBA" id="ARBA00023209"/>
    </source>
</evidence>
<evidence type="ECO:0000256" key="1">
    <source>
        <dbReference type="ARBA" id="ARBA00001007"/>
    </source>
</evidence>
<dbReference type="GO" id="GO:0008715">
    <property type="term" value="F:CDP-diacylglycerol diphosphatase activity"/>
    <property type="evidence" value="ECO:0007669"/>
    <property type="project" value="UniProtKB-EC"/>
</dbReference>
<dbReference type="InterPro" id="IPR036265">
    <property type="entry name" value="HIT-like_sf"/>
</dbReference>
<dbReference type="Proteomes" id="UP000299211">
    <property type="component" value="Unassembled WGS sequence"/>
</dbReference>
<evidence type="ECO:0000256" key="12">
    <source>
        <dbReference type="ARBA" id="ARBA00023098"/>
    </source>
</evidence>
<dbReference type="GO" id="GO:0008654">
    <property type="term" value="P:phospholipid biosynthetic process"/>
    <property type="evidence" value="ECO:0007669"/>
    <property type="project" value="UniProtKB-KW"/>
</dbReference>
<accession>A0A4D4N5L0</accession>
<dbReference type="UniPathway" id="UPA00609">
    <property type="reaction ID" value="UER00664"/>
</dbReference>
<dbReference type="PIRSF" id="PIRSF001273">
    <property type="entry name" value="CDH"/>
    <property type="match status" value="1"/>
</dbReference>
<keyword evidence="9" id="KW-0812">Transmembrane</keyword>
<evidence type="ECO:0000256" key="4">
    <source>
        <dbReference type="ARBA" id="ARBA00005189"/>
    </source>
</evidence>
<dbReference type="RefSeq" id="WP_010981963.1">
    <property type="nucleotide sequence ID" value="NZ_BAABTN010000031.1"/>
</dbReference>
<evidence type="ECO:0000256" key="15">
    <source>
        <dbReference type="ARBA" id="ARBA00023264"/>
    </source>
</evidence>
<gene>
    <name evidence="19" type="ORF">SAV31267_093330</name>
</gene>
<dbReference type="SMR" id="A0A4D4N5L0"/>
<comment type="similarity">
    <text evidence="5">Belongs to the Cdh family.</text>
</comment>
<keyword evidence="13" id="KW-0472">Membrane</keyword>
<keyword evidence="15" id="KW-1208">Phospholipid metabolism</keyword>
<evidence type="ECO:0000256" key="2">
    <source>
        <dbReference type="ARBA" id="ARBA00004162"/>
    </source>
</evidence>
<dbReference type="Gene3D" id="3.30.428.30">
    <property type="entry name" value="HIT family - CDH-like"/>
    <property type="match status" value="1"/>
</dbReference>
<organism evidence="19 20">
    <name type="scientific">Streptomyces avermitilis</name>
    <dbReference type="NCBI Taxonomy" id="33903"/>
    <lineage>
        <taxon>Bacteria</taxon>
        <taxon>Bacillati</taxon>
        <taxon>Actinomycetota</taxon>
        <taxon>Actinomycetes</taxon>
        <taxon>Kitasatosporales</taxon>
        <taxon>Streptomycetaceae</taxon>
        <taxon>Streptomyces</taxon>
    </lineage>
</organism>
<dbReference type="InterPro" id="IPR003763">
    <property type="entry name" value="CDP-diacylglyc_Pase"/>
</dbReference>
<dbReference type="GO" id="GO:0005886">
    <property type="term" value="C:plasma membrane"/>
    <property type="evidence" value="ECO:0007669"/>
    <property type="project" value="UniProtKB-SubCell"/>
</dbReference>
<comment type="pathway">
    <text evidence="4">Lipid metabolism.</text>
</comment>
<dbReference type="EMBL" id="BJHY01000002">
    <property type="protein sequence ID" value="GDY79848.1"/>
    <property type="molecule type" value="Genomic_DNA"/>
</dbReference>
<evidence type="ECO:0000256" key="3">
    <source>
        <dbReference type="ARBA" id="ARBA00004927"/>
    </source>
</evidence>
<keyword evidence="8" id="KW-0444">Lipid biosynthesis</keyword>
<evidence type="ECO:0000313" key="19">
    <source>
        <dbReference type="EMBL" id="GDY79848.1"/>
    </source>
</evidence>
<keyword evidence="14" id="KW-0594">Phospholipid biosynthesis</keyword>
<dbReference type="AlphaFoldDB" id="A0A4D4N5L0"/>
<dbReference type="GO" id="GO:0046342">
    <property type="term" value="P:CDP-diacylglycerol catabolic process"/>
    <property type="evidence" value="ECO:0007669"/>
    <property type="project" value="UniProtKB-UniPathway"/>
</dbReference>
<comment type="subcellular location">
    <subcellularLocation>
        <location evidence="2">Cell membrane</location>
        <topology evidence="2">Single-pass membrane protein</topology>
    </subcellularLocation>
</comment>
<keyword evidence="7" id="KW-1003">Cell membrane</keyword>
<keyword evidence="11" id="KW-1133">Transmembrane helix</keyword>
<evidence type="ECO:0000256" key="10">
    <source>
        <dbReference type="ARBA" id="ARBA00022801"/>
    </source>
</evidence>
<comment type="caution">
    <text evidence="19">The sequence shown here is derived from an EMBL/GenBank/DDBJ whole genome shotgun (WGS) entry which is preliminary data.</text>
</comment>